<feature type="compositionally biased region" description="Polar residues" evidence="1">
    <location>
        <begin position="508"/>
        <end position="522"/>
    </location>
</feature>
<feature type="compositionally biased region" description="Basic and acidic residues" evidence="1">
    <location>
        <begin position="763"/>
        <end position="784"/>
    </location>
</feature>
<evidence type="ECO:0000313" key="2">
    <source>
        <dbReference type="EnsemblMetazoa" id="XP_022646323"/>
    </source>
</evidence>
<feature type="region of interest" description="Disordered" evidence="1">
    <location>
        <begin position="255"/>
        <end position="595"/>
    </location>
</feature>
<feature type="compositionally biased region" description="Polar residues" evidence="1">
    <location>
        <begin position="1179"/>
        <end position="1188"/>
    </location>
</feature>
<dbReference type="EnsemblMetazoa" id="XM_022790588">
    <property type="protein sequence ID" value="XP_022646323"/>
    <property type="gene ID" value="LOC111244039"/>
</dbReference>
<feature type="compositionally biased region" description="Basic and acidic residues" evidence="1">
    <location>
        <begin position="354"/>
        <end position="367"/>
    </location>
</feature>
<dbReference type="KEGG" id="vde:111244039"/>
<feature type="compositionally biased region" description="Basic and acidic residues" evidence="1">
    <location>
        <begin position="523"/>
        <end position="533"/>
    </location>
</feature>
<feature type="compositionally biased region" description="Basic and acidic residues" evidence="1">
    <location>
        <begin position="1397"/>
        <end position="1414"/>
    </location>
</feature>
<feature type="compositionally biased region" description="Basic and acidic residues" evidence="1">
    <location>
        <begin position="331"/>
        <end position="341"/>
    </location>
</feature>
<feature type="compositionally biased region" description="Low complexity" evidence="1">
    <location>
        <begin position="368"/>
        <end position="377"/>
    </location>
</feature>
<proteinExistence type="predicted"/>
<feature type="compositionally biased region" description="Basic residues" evidence="1">
    <location>
        <begin position="463"/>
        <end position="478"/>
    </location>
</feature>
<feature type="compositionally biased region" description="Basic and acidic residues" evidence="1">
    <location>
        <begin position="611"/>
        <end position="628"/>
    </location>
</feature>
<evidence type="ECO:0000256" key="1">
    <source>
        <dbReference type="SAM" id="MobiDB-lite"/>
    </source>
</evidence>
<feature type="compositionally biased region" description="Basic and acidic residues" evidence="1">
    <location>
        <begin position="482"/>
        <end position="494"/>
    </location>
</feature>
<evidence type="ECO:0000313" key="3">
    <source>
        <dbReference type="Proteomes" id="UP000594260"/>
    </source>
</evidence>
<dbReference type="GeneID" id="111244039"/>
<feature type="region of interest" description="Disordered" evidence="1">
    <location>
        <begin position="1135"/>
        <end position="1188"/>
    </location>
</feature>
<sequence length="1558" mass="171145">MNLDVRRLHSLSREYEEKEAHSHHENFKARVAKSEAMLKRYLENDAGETTLSDQIIGQAMAVVDKEGKPQVSGTGKESGKNSGSANAEDLGPKKNAAATVTVQVAIGKSQPGSDVQLVNTCGVCCSAAPTEGYVSSGTVPDGAVYEKLFQHIENAEKDLKLKLECLKVNGDRSLHEVCPDIRDVLEKHVEDLKTLRQKPSSCVNPINQLSTRARSPSELRLENLLLKNCLALLCRDSPSKERDLNRRLRKIKESLEERDPDRVEQHSETARTSKDIGQKGQPSSGELPTGKSSRFQHRKSTKPGIEQCSPSPVVETTRKKPASNKGLPCGKEAKQPVDEKGSPTPTAKSTRWRLFADKGQIHEKPGSEKGSPSPSTKSKLRKLFGNKDQPHEKITRKSARIAGSPSPSSNIKKRRLIGDKSPLQENGDRPSKAKQPSSPPPKSKQWKPSWDKGQISEQTNKQPKSKRGSPKSKSKSKPWKLFADKGLPRNKIVEKPSQGKYSPGGQAYSKQKTVPSGKSSQKLSKETKPDSRKSALSGLELKQDERAESPQQDAATCLDRKSRQPYGLSEISPGIEQKSIQPADGFKATPGSPAKSDYLSNICKASLVGSEKPKQKVDSRQEILDPKRKSLKTFSIKTGKAKASKDVSRKSKLVASSRKVSNRSDMAKSPQSLLKKSRQPGVLIDKRPMANIEKLEMQIDSSGLLPKISQKLPQQNDFNVVSPGYSEKAAKRSEPQKPFAGPSQAKPSRRSSSQAVSPGCIEIVRKQHRDSFPKQSPHRNEPRMPENIVRVSSGAPEPLRSSTGILESGPSTSGDAQLSISSDNVLGEVEKGMASRRISSGISTTPKYSNTSHKLSPERARKQQEVRRDSPQNLANLKRPGGIVQKESSVKNDKPVGKADKPLENKPLREGKAAQRTSVAETPSPKMMRPLDNASAAKQRRPEEPLRERKDRGEKPSLEKCEPDKPYPAKGQLPADKIHPIDTQTLQSDRTFDTLTSLDPALGGNTRHFDAILVAGRPRPPCLDPLRRGSSAMACSPSEAIKIRDVVAPLPNGSITTDVALANRSLTDAGANKVRGSGSNTDTEATFVALGKTEFDTEDYTTDIDAAQNCHSRPKTGDIQGLRITYEDLCKKKLKPRTQTPEKKGILIPSRQTVSSSKGRQPAQKFQDNSHFGGLHVGSPSSNDYTRSVQKTADLQPIIKAPDGLVIPEREIPRLTKDKRSRNDKPAFWRRSKGSSKSKSQTLSKEAGKNLKDPNAGIHRKTTSLSGIPANLLRNKGLISPSKSRKPTKQNKNGLASADAHSLRHATVGQSKSHSFEGPPYDPTQNLPKTTGLQPMITAEKEILVSNPKQAKPSKTLERTSPSKILSKIPTPTSLSKSRKPTRRNKDEFGWGMSKHPSSEDQTRPRNEDRRTLDFAKPVSGQAPDLRMKNGQNQSAQLKTFKPPTVTSPHAKLGQNDPQALDRSTKSNALHNQMWLDKTFELDKPDQDQDKGLKTSFKEAETLNIGGHLVMRETEVKLSGPKKKVSELRAMMMCWSTFDHQNWKVWNDGASDTLSYKV</sequence>
<feature type="region of interest" description="Disordered" evidence="1">
    <location>
        <begin position="609"/>
        <end position="687"/>
    </location>
</feature>
<feature type="region of interest" description="Disordered" evidence="1">
    <location>
        <begin position="1344"/>
        <end position="1463"/>
    </location>
</feature>
<feature type="compositionally biased region" description="Polar residues" evidence="1">
    <location>
        <begin position="800"/>
        <end position="824"/>
    </location>
</feature>
<protein>
    <submittedName>
        <fullName evidence="2">Uncharacterized protein</fullName>
    </submittedName>
</protein>
<feature type="compositionally biased region" description="Basic and acidic residues" evidence="1">
    <location>
        <begin position="1210"/>
        <end position="1227"/>
    </location>
</feature>
<accession>A0A7M7J584</accession>
<feature type="compositionally biased region" description="Polar residues" evidence="1">
    <location>
        <begin position="1150"/>
        <end position="1170"/>
    </location>
</feature>
<feature type="region of interest" description="Disordered" evidence="1">
    <location>
        <begin position="1210"/>
        <end position="1331"/>
    </location>
</feature>
<feature type="region of interest" description="Disordered" evidence="1">
    <location>
        <begin position="706"/>
        <end position="976"/>
    </location>
</feature>
<feature type="compositionally biased region" description="Polar residues" evidence="1">
    <location>
        <begin position="280"/>
        <end position="293"/>
    </location>
</feature>
<feature type="compositionally biased region" description="Polar residues" evidence="1">
    <location>
        <begin position="1359"/>
        <end position="1376"/>
    </location>
</feature>
<reference evidence="2" key="1">
    <citation type="submission" date="2021-01" db="UniProtKB">
        <authorList>
            <consortium name="EnsemblMetazoa"/>
        </authorList>
    </citation>
    <scope>IDENTIFICATION</scope>
</reference>
<feature type="compositionally biased region" description="Basic and acidic residues" evidence="1">
    <location>
        <begin position="888"/>
        <end position="913"/>
    </location>
</feature>
<feature type="compositionally biased region" description="Polar residues" evidence="1">
    <location>
        <begin position="71"/>
        <end position="85"/>
    </location>
</feature>
<dbReference type="RefSeq" id="XP_022646323.1">
    <property type="nucleotide sequence ID" value="XM_022790588.1"/>
</dbReference>
<feature type="compositionally biased region" description="Basic and acidic residues" evidence="1">
    <location>
        <begin position="255"/>
        <end position="277"/>
    </location>
</feature>
<name>A0A7M7J584_VARDE</name>
<keyword evidence="3" id="KW-1185">Reference proteome</keyword>
<feature type="region of interest" description="Disordered" evidence="1">
    <location>
        <begin position="66"/>
        <end position="92"/>
    </location>
</feature>
<feature type="compositionally biased region" description="Basic and acidic residues" evidence="1">
    <location>
        <begin position="940"/>
        <end position="967"/>
    </location>
</feature>
<dbReference type="Proteomes" id="UP000594260">
    <property type="component" value="Unplaced"/>
</dbReference>
<dbReference type="OMA" id="QCTSAER"/>
<organism evidence="2 3">
    <name type="scientific">Varroa destructor</name>
    <name type="common">Honeybee mite</name>
    <dbReference type="NCBI Taxonomy" id="109461"/>
    <lineage>
        <taxon>Eukaryota</taxon>
        <taxon>Metazoa</taxon>
        <taxon>Ecdysozoa</taxon>
        <taxon>Arthropoda</taxon>
        <taxon>Chelicerata</taxon>
        <taxon>Arachnida</taxon>
        <taxon>Acari</taxon>
        <taxon>Parasitiformes</taxon>
        <taxon>Mesostigmata</taxon>
        <taxon>Gamasina</taxon>
        <taxon>Dermanyssoidea</taxon>
        <taxon>Varroidae</taxon>
        <taxon>Varroa</taxon>
    </lineage>
</organism>
<feature type="compositionally biased region" description="Polar residues" evidence="1">
    <location>
        <begin position="837"/>
        <end position="854"/>
    </location>
</feature>
<dbReference type="InParanoid" id="A0A7M7J584"/>
<feature type="compositionally biased region" description="Basic and acidic residues" evidence="1">
    <location>
        <begin position="855"/>
        <end position="870"/>
    </location>
</feature>